<dbReference type="PANTHER" id="PTHR38764:SF1">
    <property type="entry name" value="ACYL CARRIER PROTEIN PHOSPHODIESTERASE"/>
    <property type="match status" value="1"/>
</dbReference>
<dbReference type="RefSeq" id="WP_163490960.1">
    <property type="nucleotide sequence ID" value="NZ_JACVEL010000002.1"/>
</dbReference>
<dbReference type="Pfam" id="PF04336">
    <property type="entry name" value="ACP_PD"/>
    <property type="match status" value="1"/>
</dbReference>
<keyword evidence="1" id="KW-0444">Lipid biosynthesis</keyword>
<evidence type="ECO:0000256" key="2">
    <source>
        <dbReference type="ARBA" id="ARBA00022801"/>
    </source>
</evidence>
<evidence type="ECO:0000313" key="5">
    <source>
        <dbReference type="Proteomes" id="UP000652681"/>
    </source>
</evidence>
<evidence type="ECO:0000256" key="3">
    <source>
        <dbReference type="ARBA" id="ARBA00023098"/>
    </source>
</evidence>
<dbReference type="PIRSF" id="PIRSF011489">
    <property type="entry name" value="DUF479"/>
    <property type="match status" value="1"/>
</dbReference>
<dbReference type="GO" id="GO:0008770">
    <property type="term" value="F:[acyl-carrier-protein] phosphodiesterase activity"/>
    <property type="evidence" value="ECO:0007669"/>
    <property type="project" value="InterPro"/>
</dbReference>
<dbReference type="InterPro" id="IPR007431">
    <property type="entry name" value="ACP_PD"/>
</dbReference>
<evidence type="ECO:0000313" key="4">
    <source>
        <dbReference type="EMBL" id="MBC9811596.1"/>
    </source>
</evidence>
<name>A0A8J6P7W0_9FLAO</name>
<protein>
    <submittedName>
        <fullName evidence="4">DUF479 domain-containing protein</fullName>
    </submittedName>
</protein>
<comment type="caution">
    <text evidence="4">The sequence shown here is derived from an EMBL/GenBank/DDBJ whole genome shotgun (WGS) entry which is preliminary data.</text>
</comment>
<dbReference type="Proteomes" id="UP000652681">
    <property type="component" value="Unassembled WGS sequence"/>
</dbReference>
<reference evidence="4" key="1">
    <citation type="submission" date="2020-09" db="EMBL/GenBank/DDBJ databases">
        <title>Taishania pollutisoli gen. nov., sp. nov., Isolated from Tetrabromobisphenol A-Contaminated Soil.</title>
        <authorList>
            <person name="Chen Q."/>
        </authorList>
    </citation>
    <scope>NUCLEOTIDE SEQUENCE</scope>
    <source>
        <strain evidence="4">CZZ-1</strain>
    </source>
</reference>
<dbReference type="AlphaFoldDB" id="A0A8J6P7W0"/>
<dbReference type="PANTHER" id="PTHR38764">
    <property type="entry name" value="ACYL CARRIER PROTEIN PHOSPHODIESTERASE"/>
    <property type="match status" value="1"/>
</dbReference>
<keyword evidence="2" id="KW-0378">Hydrolase</keyword>
<sequence>MNFLGHIYFSGNDPELMHSNLFGDFVKGSDLSSFHPEVQKGIRLHRKIDDYIDHHPEVKLLTRQLSPSLPKVAAIAVDIYFDHFLSKHWHHFHPESLDSFLDKFYTYRINEKQYPNEQFLHMIFRLKRGRWISGYLSLDGVEAACFGVSRRISFPNALINGRMVLENNYTAVEATFFIYMKDAIDYFRTNSD</sequence>
<dbReference type="EMBL" id="JACVEL010000002">
    <property type="protein sequence ID" value="MBC9811596.1"/>
    <property type="molecule type" value="Genomic_DNA"/>
</dbReference>
<proteinExistence type="predicted"/>
<keyword evidence="5" id="KW-1185">Reference proteome</keyword>
<gene>
    <name evidence="4" type="ORF">H9Y05_03825</name>
</gene>
<organism evidence="4 5">
    <name type="scientific">Taishania pollutisoli</name>
    <dbReference type="NCBI Taxonomy" id="2766479"/>
    <lineage>
        <taxon>Bacteria</taxon>
        <taxon>Pseudomonadati</taxon>
        <taxon>Bacteroidota</taxon>
        <taxon>Flavobacteriia</taxon>
        <taxon>Flavobacteriales</taxon>
        <taxon>Crocinitomicaceae</taxon>
        <taxon>Taishania</taxon>
    </lineage>
</organism>
<accession>A0A8J6P7W0</accession>
<keyword evidence="3" id="KW-0443">Lipid metabolism</keyword>
<dbReference type="GO" id="GO:0006633">
    <property type="term" value="P:fatty acid biosynthetic process"/>
    <property type="evidence" value="ECO:0007669"/>
    <property type="project" value="InterPro"/>
</dbReference>
<evidence type="ECO:0000256" key="1">
    <source>
        <dbReference type="ARBA" id="ARBA00022516"/>
    </source>
</evidence>